<reference evidence="1" key="2">
    <citation type="journal article" date="2015" name="Fish Shellfish Immunol.">
        <title>Early steps in the European eel (Anguilla anguilla)-Vibrio vulnificus interaction in the gills: Role of the RtxA13 toxin.</title>
        <authorList>
            <person name="Callol A."/>
            <person name="Pajuelo D."/>
            <person name="Ebbesson L."/>
            <person name="Teles M."/>
            <person name="MacKenzie S."/>
            <person name="Amaro C."/>
        </authorList>
    </citation>
    <scope>NUCLEOTIDE SEQUENCE</scope>
</reference>
<organism evidence="1">
    <name type="scientific">Anguilla anguilla</name>
    <name type="common">European freshwater eel</name>
    <name type="synonym">Muraena anguilla</name>
    <dbReference type="NCBI Taxonomy" id="7936"/>
    <lineage>
        <taxon>Eukaryota</taxon>
        <taxon>Metazoa</taxon>
        <taxon>Chordata</taxon>
        <taxon>Craniata</taxon>
        <taxon>Vertebrata</taxon>
        <taxon>Euteleostomi</taxon>
        <taxon>Actinopterygii</taxon>
        <taxon>Neopterygii</taxon>
        <taxon>Teleostei</taxon>
        <taxon>Anguilliformes</taxon>
        <taxon>Anguillidae</taxon>
        <taxon>Anguilla</taxon>
    </lineage>
</organism>
<accession>A0A0E9VJU8</accession>
<evidence type="ECO:0000313" key="1">
    <source>
        <dbReference type="EMBL" id="JAH78404.1"/>
    </source>
</evidence>
<proteinExistence type="predicted"/>
<reference evidence="1" key="1">
    <citation type="submission" date="2014-11" db="EMBL/GenBank/DDBJ databases">
        <authorList>
            <person name="Amaro Gonzalez C."/>
        </authorList>
    </citation>
    <scope>NUCLEOTIDE SEQUENCE</scope>
</reference>
<name>A0A0E9VJU8_ANGAN</name>
<dbReference type="EMBL" id="GBXM01030173">
    <property type="protein sequence ID" value="JAH78404.1"/>
    <property type="molecule type" value="Transcribed_RNA"/>
</dbReference>
<protein>
    <submittedName>
        <fullName evidence="1">Uncharacterized protein</fullName>
    </submittedName>
</protein>
<dbReference type="AlphaFoldDB" id="A0A0E9VJU8"/>
<sequence length="41" mass="4836">MIVNADLTHLYDLKTFLRSEIISQHNSVDVIDTHRIRYAVH</sequence>